<dbReference type="EMBL" id="CP002326">
    <property type="protein sequence ID" value="ADQ40853.1"/>
    <property type="molecule type" value="Genomic_DNA"/>
</dbReference>
<name>E4S880_CALA7</name>
<feature type="transmembrane region" description="Helical" evidence="1">
    <location>
        <begin position="39"/>
        <end position="61"/>
    </location>
</feature>
<keyword evidence="3" id="KW-1185">Reference proteome</keyword>
<protein>
    <submittedName>
        <fullName evidence="2">Uncharacterized protein</fullName>
    </submittedName>
</protein>
<dbReference type="SUPFAM" id="SSF82171">
    <property type="entry name" value="DPP6 N-terminal domain-like"/>
    <property type="match status" value="1"/>
</dbReference>
<dbReference type="Gene3D" id="2.120.10.30">
    <property type="entry name" value="TolB, C-terminal domain"/>
    <property type="match status" value="1"/>
</dbReference>
<dbReference type="STRING" id="632335.Calkr_1348"/>
<keyword evidence="1" id="KW-0812">Transmembrane</keyword>
<dbReference type="AlphaFoldDB" id="E4S880"/>
<dbReference type="KEGG" id="cki:Calkr_1348"/>
<evidence type="ECO:0000256" key="1">
    <source>
        <dbReference type="SAM" id="Phobius"/>
    </source>
</evidence>
<evidence type="ECO:0000313" key="2">
    <source>
        <dbReference type="EMBL" id="ADQ40853.1"/>
    </source>
</evidence>
<evidence type="ECO:0000313" key="3">
    <source>
        <dbReference type="Proteomes" id="UP000009256"/>
    </source>
</evidence>
<dbReference type="Proteomes" id="UP000009256">
    <property type="component" value="Chromosome"/>
</dbReference>
<keyword evidence="1" id="KW-1133">Transmembrane helix</keyword>
<dbReference type="HOGENOM" id="CLU_679128_0_0_9"/>
<keyword evidence="1" id="KW-0472">Membrane</keyword>
<accession>E4S880</accession>
<sequence length="422" mass="48263">MVIKHIHPINLKLMIVFLEVNSLKEKLNMCSKKSVKFNIFVYVSICLIIIGMIFFVINALIRNASEQIGYIERFEKTENGDFFALFYGKIWHSSGKEDLIFKVKMSRNKIKGLDYFSVRLFAWGKNQVAYCGEDLKELILVDYTTKKEVYRNRMPEMIKYISANKQTGEFVIATEKRLYLLKSEYVPKNKIYTFSLKQIARGSFCWPVLSPNGKYIACGEMDNKENDAATSLVVIDLNKNSKKKLLSERFGDMPINNVYRIIYSIAWSKDSRYVAISTSTPADPSYIWVSVADISTGKTMEFTKNTGLCSPPVNSFSEDKFIFSQGSPGYKEFGDYSTIKEPFRAKLVLLNIKSGSLEYISGIPKNINAYWPVIGLDGIYFTDKGGYFLSEEGCSIYKLKDKKVVQLLKVKGNLVSYDTVKY</sequence>
<gene>
    <name evidence="2" type="ordered locus">Calkr_1348</name>
</gene>
<dbReference type="eggNOG" id="COG0823">
    <property type="taxonomic scope" value="Bacteria"/>
</dbReference>
<proteinExistence type="predicted"/>
<reference key="1">
    <citation type="submission" date="2010-11" db="EMBL/GenBank/DDBJ databases">
        <title>Complete sequence of chromosome of Caldicellulosiruptor kristjanssonii 177R1B.</title>
        <authorList>
            <consortium name="US DOE Joint Genome Institute"/>
            <person name="Lucas S."/>
            <person name="Copeland A."/>
            <person name="Lapidus A."/>
            <person name="Cheng J.-F."/>
            <person name="Bruce D."/>
            <person name="Goodwin L."/>
            <person name="Pitluck S."/>
            <person name="Davenport K."/>
            <person name="Detter J.C."/>
            <person name="Han C."/>
            <person name="Tapia R."/>
            <person name="Land M."/>
            <person name="Hauser L."/>
            <person name="Jeffries C."/>
            <person name="Kyrpides N."/>
            <person name="Ivanova N."/>
            <person name="Mikhailova N."/>
            <person name="Blumer-Schuette S.E."/>
            <person name="Kelly R.M."/>
            <person name="Woyke T."/>
        </authorList>
    </citation>
    <scope>NUCLEOTIDE SEQUENCE</scope>
    <source>
        <strain>177R1B</strain>
    </source>
</reference>
<organism evidence="2 3">
    <name type="scientific">Caldicellulosiruptor acetigenus (strain ATCC 700853 / DSM 12137 / I77R1B)</name>
    <name type="common">Caldicellulosiruptor kristjanssonii</name>
    <dbReference type="NCBI Taxonomy" id="632335"/>
    <lineage>
        <taxon>Bacteria</taxon>
        <taxon>Bacillati</taxon>
        <taxon>Bacillota</taxon>
        <taxon>Bacillota incertae sedis</taxon>
        <taxon>Caldicellulosiruptorales</taxon>
        <taxon>Caldicellulosiruptoraceae</taxon>
        <taxon>Caldicellulosiruptor</taxon>
    </lineage>
</organism>
<dbReference type="InterPro" id="IPR011042">
    <property type="entry name" value="6-blade_b-propeller_TolB-like"/>
</dbReference>
<reference evidence="2 3" key="2">
    <citation type="journal article" date="2011" name="J. Bacteriol.">
        <title>Complete genome sequences for the anaerobic, extremely thermophilic plant biomass-degrading bacteria Caldicellulosiruptor hydrothermalis, Caldicellulosiruptor kristjanssonii, Caldicellulosiruptor kronotskyensis, Caldicellulosiruptor owensenis, and Caldicellulosiruptor lactoaceticus.</title>
        <authorList>
            <person name="Blumer-Schuette S.E."/>
            <person name="Ozdemir I."/>
            <person name="Mistry D."/>
            <person name="Lucas S."/>
            <person name="Lapidus A."/>
            <person name="Cheng J.F."/>
            <person name="Goodwin L.A."/>
            <person name="Pitluck S."/>
            <person name="Land M.L."/>
            <person name="Hauser L.J."/>
            <person name="Woyke T."/>
            <person name="Mikhailova N."/>
            <person name="Pati A."/>
            <person name="Kyrpides N.C."/>
            <person name="Ivanova N."/>
            <person name="Detter J.C."/>
            <person name="Walston-Davenport K."/>
            <person name="Han S."/>
            <person name="Adams M.W."/>
            <person name="Kelly R.M."/>
        </authorList>
    </citation>
    <scope>NUCLEOTIDE SEQUENCE [LARGE SCALE GENOMIC DNA]</scope>
    <source>
        <strain evidence="3">ATCC 700853 / DSM 12137 / I77R1B</strain>
    </source>
</reference>